<dbReference type="GO" id="GO:0046872">
    <property type="term" value="F:metal ion binding"/>
    <property type="evidence" value="ECO:0007669"/>
    <property type="project" value="UniProtKB-KW"/>
</dbReference>
<keyword evidence="10" id="KW-0378">Hydrolase</keyword>
<comment type="caution">
    <text evidence="21">The sequence shown here is derived from an EMBL/GenBank/DDBJ whole genome shotgun (WGS) entry which is preliminary data.</text>
</comment>
<keyword evidence="6 21" id="KW-0808">Transferase</keyword>
<feature type="non-terminal residue" evidence="21">
    <location>
        <position position="1"/>
    </location>
</feature>
<evidence type="ECO:0000256" key="9">
    <source>
        <dbReference type="ARBA" id="ARBA00022777"/>
    </source>
</evidence>
<dbReference type="NCBIfam" id="TIGR00017">
    <property type="entry name" value="cmk"/>
    <property type="match status" value="1"/>
</dbReference>
<evidence type="ECO:0000256" key="8">
    <source>
        <dbReference type="ARBA" id="ARBA00022741"/>
    </source>
</evidence>
<dbReference type="HAMAP" id="MF_00238">
    <property type="entry name" value="Cytidyl_kinase_type1"/>
    <property type="match status" value="1"/>
</dbReference>
<dbReference type="PANTHER" id="PTHR23076:SF97">
    <property type="entry name" value="ATP-DEPENDENT ZINC METALLOPROTEASE YME1L1"/>
    <property type="match status" value="1"/>
</dbReference>
<dbReference type="FunFam" id="1.10.8.60:FF:000001">
    <property type="entry name" value="ATP-dependent zinc metalloprotease FtsH"/>
    <property type="match status" value="1"/>
</dbReference>
<evidence type="ECO:0000256" key="12">
    <source>
        <dbReference type="ARBA" id="ARBA00022840"/>
    </source>
</evidence>
<dbReference type="InterPro" id="IPR003960">
    <property type="entry name" value="ATPase_AAA_CS"/>
</dbReference>
<evidence type="ECO:0000259" key="18">
    <source>
        <dbReference type="Pfam" id="PF01434"/>
    </source>
</evidence>
<dbReference type="GO" id="GO:0004176">
    <property type="term" value="F:ATP-dependent peptidase activity"/>
    <property type="evidence" value="ECO:0007669"/>
    <property type="project" value="InterPro"/>
</dbReference>
<evidence type="ECO:0000256" key="13">
    <source>
        <dbReference type="ARBA" id="ARBA00023049"/>
    </source>
</evidence>
<evidence type="ECO:0000259" key="19">
    <source>
        <dbReference type="Pfam" id="PF02224"/>
    </source>
</evidence>
<feature type="domain" description="Cytidylate kinase" evidence="19">
    <location>
        <begin position="337"/>
        <end position="549"/>
    </location>
</feature>
<evidence type="ECO:0000313" key="21">
    <source>
        <dbReference type="EMBL" id="HIV09631.1"/>
    </source>
</evidence>
<keyword evidence="5" id="KW-0645">Protease</keyword>
<evidence type="ECO:0000256" key="5">
    <source>
        <dbReference type="ARBA" id="ARBA00022670"/>
    </source>
</evidence>
<dbReference type="AlphaFoldDB" id="A0A9D1NMY6"/>
<dbReference type="GO" id="GO:0004222">
    <property type="term" value="F:metalloendopeptidase activity"/>
    <property type="evidence" value="ECO:0007669"/>
    <property type="project" value="InterPro"/>
</dbReference>
<name>A0A9D1NMY6_9BACT</name>
<evidence type="ECO:0000256" key="2">
    <source>
        <dbReference type="ARBA" id="ARBA00009427"/>
    </source>
</evidence>
<evidence type="ECO:0000256" key="7">
    <source>
        <dbReference type="ARBA" id="ARBA00022723"/>
    </source>
</evidence>
<dbReference type="InterPro" id="IPR000642">
    <property type="entry name" value="Peptidase_M41"/>
</dbReference>
<proteinExistence type="inferred from homology"/>
<evidence type="ECO:0000256" key="16">
    <source>
        <dbReference type="RuleBase" id="RU003651"/>
    </source>
</evidence>
<comment type="catalytic activity">
    <reaction evidence="15">
        <text>CMP + ATP = CDP + ADP</text>
        <dbReference type="Rhea" id="RHEA:11600"/>
        <dbReference type="ChEBI" id="CHEBI:30616"/>
        <dbReference type="ChEBI" id="CHEBI:58069"/>
        <dbReference type="ChEBI" id="CHEBI:60377"/>
        <dbReference type="ChEBI" id="CHEBI:456216"/>
        <dbReference type="EC" id="2.7.4.25"/>
    </reaction>
</comment>
<comment type="similarity">
    <text evidence="16">Belongs to the AAA ATPase family.</text>
</comment>
<feature type="domain" description="ATPase AAA-type core" evidence="17">
    <location>
        <begin position="1"/>
        <end position="45"/>
    </location>
</feature>
<dbReference type="InterPro" id="IPR003136">
    <property type="entry name" value="Cytidylate_kin"/>
</dbReference>
<dbReference type="CDD" id="cd02020">
    <property type="entry name" value="CMPK"/>
    <property type="match status" value="1"/>
</dbReference>
<evidence type="ECO:0000256" key="3">
    <source>
        <dbReference type="ARBA" id="ARBA00010044"/>
    </source>
</evidence>
<keyword evidence="11" id="KW-0862">Zinc</keyword>
<dbReference type="SUPFAM" id="SSF52540">
    <property type="entry name" value="P-loop containing nucleoside triphosphate hydrolases"/>
    <property type="match status" value="2"/>
</dbReference>
<dbReference type="InterPro" id="IPR011994">
    <property type="entry name" value="Cytidylate_kinase_dom"/>
</dbReference>
<comment type="similarity">
    <text evidence="3">In the C-terminal section; belongs to the peptidase M41 family.</text>
</comment>
<protein>
    <recommendedName>
        <fullName evidence="4">(d)CMP kinase</fullName>
        <ecNumber evidence="4">2.7.4.25</ecNumber>
    </recommendedName>
</protein>
<dbReference type="GO" id="GO:0005886">
    <property type="term" value="C:plasma membrane"/>
    <property type="evidence" value="ECO:0007669"/>
    <property type="project" value="TreeGrafter"/>
</dbReference>
<evidence type="ECO:0000259" key="17">
    <source>
        <dbReference type="Pfam" id="PF00004"/>
    </source>
</evidence>
<keyword evidence="7" id="KW-0479">Metal-binding</keyword>
<keyword evidence="13" id="KW-0482">Metalloprotease</keyword>
<dbReference type="GO" id="GO:0036431">
    <property type="term" value="F:dCMP kinase activity"/>
    <property type="evidence" value="ECO:0007669"/>
    <property type="project" value="InterPro"/>
</dbReference>
<dbReference type="Pfam" id="PF17862">
    <property type="entry name" value="AAA_lid_3"/>
    <property type="match status" value="1"/>
</dbReference>
<dbReference type="EC" id="2.7.4.25" evidence="4"/>
<dbReference type="InterPro" id="IPR003959">
    <property type="entry name" value="ATPase_AAA_core"/>
</dbReference>
<reference evidence="21" key="1">
    <citation type="submission" date="2020-10" db="EMBL/GenBank/DDBJ databases">
        <authorList>
            <person name="Gilroy R."/>
        </authorList>
    </citation>
    <scope>NUCLEOTIDE SEQUENCE</scope>
    <source>
        <strain evidence="21">35461</strain>
    </source>
</reference>
<evidence type="ECO:0000256" key="10">
    <source>
        <dbReference type="ARBA" id="ARBA00022801"/>
    </source>
</evidence>
<dbReference type="GO" id="GO:0030163">
    <property type="term" value="P:protein catabolic process"/>
    <property type="evidence" value="ECO:0007669"/>
    <property type="project" value="TreeGrafter"/>
</dbReference>
<dbReference type="FunFam" id="1.20.58.760:FF:000001">
    <property type="entry name" value="ATP-dependent zinc metalloprotease FtsH"/>
    <property type="match status" value="1"/>
</dbReference>
<sequence length="564" mass="61811">NAMLVEMDGFEGNSGVIVMAATNRVDVLDPALTRPGRFDRQIVVDLPTVEGRLAILKVHAAKVKLGPDVDLQRIARGTPGFSGADLANLLNEAALLAARERRQDVCHADLEEARDKILWGRERRSHAMADRDRRITAWHEGGHALAQVLLEHTEPLHKVTIIPRGRALGATMTLPERDVLNRTEAEMKDMLVVLTAGRIAEKLFTGDLSTGASQDIKMATRLARQMVCAYGMSEAFGFQAFGDNEEQVYLGREIGRKQDHSEATAQTIDAEVTRLLQEAYRRGERLIGENKERLAQLVDYLLEVETADGRDVERLVKTGERPAPKPKAPDMKTSRVIAIDGPSGAGKSSVSRAVGQRLGFLHVDSGALYRIVTWQCLEQGVDTADPKAVAALAGTLRIDCKAEDGRIVYEVGGVRPDKELREPRINAHASPVATVPEVRAKITDLLRSLTRFGDLIVEGRDITTAVFPDTPARFFIEADPAVRAQRRQLEEVQKGVAEQTVEAVQASLLARDKIDSTRACAPLRKADGVTVIDSTHLTLEQVIQAVIDALPEAWKPAKEEAPHA</sequence>
<keyword evidence="8 16" id="KW-0547">Nucleotide-binding</keyword>
<dbReference type="GO" id="GO:0006139">
    <property type="term" value="P:nucleobase-containing compound metabolic process"/>
    <property type="evidence" value="ECO:0007669"/>
    <property type="project" value="InterPro"/>
</dbReference>
<dbReference type="Proteomes" id="UP000886845">
    <property type="component" value="Unassembled WGS sequence"/>
</dbReference>
<dbReference type="Pfam" id="PF01434">
    <property type="entry name" value="Peptidase_M41"/>
    <property type="match status" value="1"/>
</dbReference>
<dbReference type="PANTHER" id="PTHR23076">
    <property type="entry name" value="METALLOPROTEASE M41 FTSH"/>
    <property type="match status" value="1"/>
</dbReference>
<evidence type="ECO:0000259" key="20">
    <source>
        <dbReference type="Pfam" id="PF17862"/>
    </source>
</evidence>
<evidence type="ECO:0000313" key="22">
    <source>
        <dbReference type="Proteomes" id="UP000886845"/>
    </source>
</evidence>
<dbReference type="PROSITE" id="PS00674">
    <property type="entry name" value="AAA"/>
    <property type="match status" value="1"/>
</dbReference>
<dbReference type="Gene3D" id="1.10.8.60">
    <property type="match status" value="1"/>
</dbReference>
<dbReference type="Gene3D" id="1.20.58.760">
    <property type="entry name" value="Peptidase M41"/>
    <property type="match status" value="1"/>
</dbReference>
<dbReference type="GO" id="GO:0005524">
    <property type="term" value="F:ATP binding"/>
    <property type="evidence" value="ECO:0007669"/>
    <property type="project" value="UniProtKB-KW"/>
</dbReference>
<dbReference type="SUPFAM" id="SSF140990">
    <property type="entry name" value="FtsH protease domain-like"/>
    <property type="match status" value="1"/>
</dbReference>
<dbReference type="InterPro" id="IPR041569">
    <property type="entry name" value="AAA_lid_3"/>
</dbReference>
<dbReference type="InterPro" id="IPR037219">
    <property type="entry name" value="Peptidase_M41-like"/>
</dbReference>
<dbReference type="InterPro" id="IPR027417">
    <property type="entry name" value="P-loop_NTPase"/>
</dbReference>
<dbReference type="GO" id="GO:0006508">
    <property type="term" value="P:proteolysis"/>
    <property type="evidence" value="ECO:0007669"/>
    <property type="project" value="UniProtKB-KW"/>
</dbReference>
<evidence type="ECO:0000256" key="15">
    <source>
        <dbReference type="ARBA" id="ARBA00048478"/>
    </source>
</evidence>
<dbReference type="EMBL" id="DVOR01000190">
    <property type="protein sequence ID" value="HIV09631.1"/>
    <property type="molecule type" value="Genomic_DNA"/>
</dbReference>
<reference evidence="21" key="2">
    <citation type="journal article" date="2021" name="PeerJ">
        <title>Extensive microbial diversity within the chicken gut microbiome revealed by metagenomics and culture.</title>
        <authorList>
            <person name="Gilroy R."/>
            <person name="Ravi A."/>
            <person name="Getino M."/>
            <person name="Pursley I."/>
            <person name="Horton D.L."/>
            <person name="Alikhan N.F."/>
            <person name="Baker D."/>
            <person name="Gharbi K."/>
            <person name="Hall N."/>
            <person name="Watson M."/>
            <person name="Adriaenssens E.M."/>
            <person name="Foster-Nyarko E."/>
            <person name="Jarju S."/>
            <person name="Secka A."/>
            <person name="Antonio M."/>
            <person name="Oren A."/>
            <person name="Chaudhuri R.R."/>
            <person name="La Ragione R."/>
            <person name="Hildebrand F."/>
            <person name="Pallen M.J."/>
        </authorList>
    </citation>
    <scope>NUCLEOTIDE SEQUENCE</scope>
    <source>
        <strain evidence="21">35461</strain>
    </source>
</reference>
<dbReference type="Pfam" id="PF00004">
    <property type="entry name" value="AAA"/>
    <property type="match status" value="1"/>
</dbReference>
<comment type="similarity">
    <text evidence="2">Belongs to the cytidylate kinase family. Type 1 subfamily.</text>
</comment>
<dbReference type="Pfam" id="PF02224">
    <property type="entry name" value="Cytidylate_kin"/>
    <property type="match status" value="1"/>
</dbReference>
<keyword evidence="9 21" id="KW-0418">Kinase</keyword>
<comment type="cofactor">
    <cofactor evidence="1">
        <name>Zn(2+)</name>
        <dbReference type="ChEBI" id="CHEBI:29105"/>
    </cofactor>
</comment>
<evidence type="ECO:0000256" key="6">
    <source>
        <dbReference type="ARBA" id="ARBA00022679"/>
    </source>
</evidence>
<gene>
    <name evidence="21" type="primary">cmk</name>
    <name evidence="21" type="ORF">IAC79_05930</name>
</gene>
<comment type="catalytic activity">
    <reaction evidence="14">
        <text>dCMP + ATP = dCDP + ADP</text>
        <dbReference type="Rhea" id="RHEA:25094"/>
        <dbReference type="ChEBI" id="CHEBI:30616"/>
        <dbReference type="ChEBI" id="CHEBI:57566"/>
        <dbReference type="ChEBI" id="CHEBI:58593"/>
        <dbReference type="ChEBI" id="CHEBI:456216"/>
        <dbReference type="EC" id="2.7.4.25"/>
    </reaction>
</comment>
<dbReference type="GO" id="GO:0016887">
    <property type="term" value="F:ATP hydrolysis activity"/>
    <property type="evidence" value="ECO:0007669"/>
    <property type="project" value="InterPro"/>
</dbReference>
<evidence type="ECO:0000256" key="1">
    <source>
        <dbReference type="ARBA" id="ARBA00001947"/>
    </source>
</evidence>
<feature type="domain" description="AAA ATPase AAA+ lid" evidence="20">
    <location>
        <begin position="68"/>
        <end position="112"/>
    </location>
</feature>
<evidence type="ECO:0000256" key="11">
    <source>
        <dbReference type="ARBA" id="ARBA00022833"/>
    </source>
</evidence>
<dbReference type="Gene3D" id="3.40.50.300">
    <property type="entry name" value="P-loop containing nucleotide triphosphate hydrolases"/>
    <property type="match status" value="2"/>
</dbReference>
<evidence type="ECO:0000256" key="4">
    <source>
        <dbReference type="ARBA" id="ARBA00012906"/>
    </source>
</evidence>
<evidence type="ECO:0000256" key="14">
    <source>
        <dbReference type="ARBA" id="ARBA00047615"/>
    </source>
</evidence>
<feature type="domain" description="Peptidase M41" evidence="18">
    <location>
        <begin position="128"/>
        <end position="315"/>
    </location>
</feature>
<keyword evidence="12 16" id="KW-0067">ATP-binding</keyword>
<accession>A0A9D1NMY6</accession>
<organism evidence="21 22">
    <name type="scientific">Candidatus Spyradenecus faecavium</name>
    <dbReference type="NCBI Taxonomy" id="2840947"/>
    <lineage>
        <taxon>Bacteria</taxon>
        <taxon>Pseudomonadati</taxon>
        <taxon>Lentisphaerota</taxon>
        <taxon>Lentisphaeria</taxon>
        <taxon>Lentisphaerales</taxon>
        <taxon>Lentisphaeraceae</taxon>
        <taxon>Lentisphaeraceae incertae sedis</taxon>
        <taxon>Candidatus Spyradenecus</taxon>
    </lineage>
</organism>